<keyword evidence="1" id="KW-0472">Membrane</keyword>
<evidence type="ECO:0000256" key="1">
    <source>
        <dbReference type="SAM" id="Phobius"/>
    </source>
</evidence>
<organism evidence="2 3">
    <name type="scientific">Candidatus Kaiserbacteria bacterium RIFCSPHIGHO2_02_FULL_54_22</name>
    <dbReference type="NCBI Taxonomy" id="1798495"/>
    <lineage>
        <taxon>Bacteria</taxon>
        <taxon>Candidatus Kaiseribacteriota</taxon>
    </lineage>
</organism>
<feature type="transmembrane region" description="Helical" evidence="1">
    <location>
        <begin position="39"/>
        <end position="59"/>
    </location>
</feature>
<dbReference type="Proteomes" id="UP000178532">
    <property type="component" value="Unassembled WGS sequence"/>
</dbReference>
<dbReference type="AlphaFoldDB" id="A0A1F6DLY7"/>
<evidence type="ECO:0000313" key="3">
    <source>
        <dbReference type="Proteomes" id="UP000178532"/>
    </source>
</evidence>
<evidence type="ECO:0000313" key="2">
    <source>
        <dbReference type="EMBL" id="OGG62403.1"/>
    </source>
</evidence>
<dbReference type="STRING" id="1798495.A3C19_00475"/>
<comment type="caution">
    <text evidence="2">The sequence shown here is derived from an EMBL/GenBank/DDBJ whole genome shotgun (WGS) entry which is preliminary data.</text>
</comment>
<feature type="transmembrane region" description="Helical" evidence="1">
    <location>
        <begin position="108"/>
        <end position="128"/>
    </location>
</feature>
<gene>
    <name evidence="2" type="ORF">A3C19_00475</name>
</gene>
<keyword evidence="1" id="KW-0812">Transmembrane</keyword>
<protein>
    <submittedName>
        <fullName evidence="2">Uncharacterized protein</fullName>
    </submittedName>
</protein>
<sequence length="241" mass="27021">MLIFFKILVVIAVFALVGIKVYQSLSPAQRTWLKGHLEYVGYTATILALALVLWMFWGDELTTFLQAPSLEDVWRWTKNYWLWVILILGVPLLVLFAFKALWATAVQWLLATALVMLFVVIPLVDLAWGEKPPPPPQAQVQQQQREATDCTYARPCPPALKATQVPEGSRVCFDPPVFANLEGFGYMVSSSSVAEHRYACTLEEVANGTCKEKPVGTFRFSPTNGVTPPRHWFTKDSGIVC</sequence>
<reference evidence="2 3" key="1">
    <citation type="journal article" date="2016" name="Nat. Commun.">
        <title>Thousands of microbial genomes shed light on interconnected biogeochemical processes in an aquifer system.</title>
        <authorList>
            <person name="Anantharaman K."/>
            <person name="Brown C.T."/>
            <person name="Hug L.A."/>
            <person name="Sharon I."/>
            <person name="Castelle C.J."/>
            <person name="Probst A.J."/>
            <person name="Thomas B.C."/>
            <person name="Singh A."/>
            <person name="Wilkins M.J."/>
            <person name="Karaoz U."/>
            <person name="Brodie E.L."/>
            <person name="Williams K.H."/>
            <person name="Hubbard S.S."/>
            <person name="Banfield J.F."/>
        </authorList>
    </citation>
    <scope>NUCLEOTIDE SEQUENCE [LARGE SCALE GENOMIC DNA]</scope>
</reference>
<dbReference type="EMBL" id="MFLI01000007">
    <property type="protein sequence ID" value="OGG62403.1"/>
    <property type="molecule type" value="Genomic_DNA"/>
</dbReference>
<feature type="transmembrane region" description="Helical" evidence="1">
    <location>
        <begin position="80"/>
        <end position="102"/>
    </location>
</feature>
<name>A0A1F6DLY7_9BACT</name>
<keyword evidence="1" id="KW-1133">Transmembrane helix</keyword>
<accession>A0A1F6DLY7</accession>
<proteinExistence type="predicted"/>